<dbReference type="EMBL" id="CP024785">
    <property type="protein sequence ID" value="AUB41287.1"/>
    <property type="molecule type" value="Genomic_DNA"/>
</dbReference>
<dbReference type="Proteomes" id="UP000232003">
    <property type="component" value="Chromosome"/>
</dbReference>
<dbReference type="KEGG" id="nfl:COO91_07335"/>
<evidence type="ECO:0000313" key="5">
    <source>
        <dbReference type="EMBL" id="AUB42034.1"/>
    </source>
</evidence>
<evidence type="ECO:0000313" key="4">
    <source>
        <dbReference type="EMBL" id="AUB41991.1"/>
    </source>
</evidence>
<gene>
    <name evidence="1" type="ORF">COO91_01180</name>
    <name evidence="2" type="ORF">COO91_01361</name>
    <name evidence="3" type="ORF">COO91_07335</name>
    <name evidence="4" type="ORF">COO91_08089</name>
    <name evidence="5" type="ORF">COO91_08133</name>
    <name evidence="6" type="ORF">COO91_09385</name>
    <name evidence="7" type="ORF">COO91_09457</name>
    <name evidence="8" type="ORF">COO91_10034</name>
</gene>
<dbReference type="EMBL" id="CP024785">
    <property type="protein sequence ID" value="AUB41991.1"/>
    <property type="molecule type" value="Genomic_DNA"/>
</dbReference>
<name>A0A2K8T6G1_9NOSO</name>
<evidence type="ECO:0000313" key="9">
    <source>
        <dbReference type="Proteomes" id="UP000232003"/>
    </source>
</evidence>
<dbReference type="Proteomes" id="UP000232003">
    <property type="component" value="Plasmid pNFSY04"/>
</dbReference>
<dbReference type="KEGG" id="nfl:COO91_09457"/>
<dbReference type="EMBL" id="CP024785">
    <property type="protein sequence ID" value="AUB42034.1"/>
    <property type="molecule type" value="Genomic_DNA"/>
</dbReference>
<dbReference type="EMBL" id="CP024792">
    <property type="protein sequence ID" value="AUB43837.1"/>
    <property type="molecule type" value="Genomic_DNA"/>
</dbReference>
<dbReference type="AlphaFoldDB" id="A0A2K8T6G1"/>
<dbReference type="KEGG" id="nfl:COO91_08133"/>
<protein>
    <submittedName>
        <fullName evidence="7">Uncharacterized protein</fullName>
    </submittedName>
</protein>
<geneLocation type="plasmid" evidence="9">
    <name>pnfsy07</name>
</geneLocation>
<dbReference type="KEGG" id="nfl:COO91_09385"/>
<dbReference type="KEGG" id="nfl:COO91_01180"/>
<sequence length="39" mass="4436">MKPRFSGKISDRKLIETFKQSSTVKILSGQGLQLILCRK</sequence>
<geneLocation type="plasmid" evidence="7">
    <name>pNFSY04</name>
</geneLocation>
<dbReference type="EMBL" id="CP024789">
    <property type="protein sequence ID" value="AUB43284.1"/>
    <property type="molecule type" value="Genomic_DNA"/>
</dbReference>
<dbReference type="EMBL" id="CP024785">
    <property type="protein sequence ID" value="AUB35304.1"/>
    <property type="molecule type" value="Genomic_DNA"/>
</dbReference>
<dbReference type="Proteomes" id="UP000232003">
    <property type="component" value="Plasmid pNFSY07"/>
</dbReference>
<accession>A0A2K8T6G1</accession>
<evidence type="ECO:0000313" key="7">
    <source>
        <dbReference type="EMBL" id="AUB43284.1"/>
    </source>
</evidence>
<dbReference type="EMBL" id="CP024785">
    <property type="protein sequence ID" value="AUB35481.1"/>
    <property type="molecule type" value="Genomic_DNA"/>
</dbReference>
<geneLocation type="plasmid" evidence="9">
    <name>pnfsy04</name>
</geneLocation>
<dbReference type="EMBL" id="CP024789">
    <property type="protein sequence ID" value="AUB43212.1"/>
    <property type="molecule type" value="Genomic_DNA"/>
</dbReference>
<dbReference type="KEGG" id="nfl:COO91_08089"/>
<geneLocation type="plasmid" evidence="8">
    <name>pNFSY07</name>
</geneLocation>
<evidence type="ECO:0000313" key="1">
    <source>
        <dbReference type="EMBL" id="AUB35304.1"/>
    </source>
</evidence>
<keyword evidence="9" id="KW-1185">Reference proteome</keyword>
<evidence type="ECO:0000313" key="2">
    <source>
        <dbReference type="EMBL" id="AUB35481.1"/>
    </source>
</evidence>
<dbReference type="KEGG" id="nfl:COO91_10034"/>
<reference evidence="7 9" key="1">
    <citation type="submission" date="2017-11" db="EMBL/GenBank/DDBJ databases">
        <title>Complete genome of a free-living desiccation-tolerant cyanobacterium and its photosynthetic adaptation to extreme terrestrial habitat.</title>
        <authorList>
            <person name="Shang J."/>
        </authorList>
    </citation>
    <scope>NUCLEOTIDE SEQUENCE [LARGE SCALE GENOMIC DNA]</scope>
    <source>
        <strain evidence="7 9">CCNUN1</strain>
        <plasmid evidence="7">pNFSY04</plasmid>
        <plasmid evidence="9">pnfsy04</plasmid>
        <plasmid evidence="8">pNFSY07</plasmid>
        <plasmid evidence="9">pnfsy07</plasmid>
    </source>
</reference>
<organism evidence="7 9">
    <name type="scientific">Nostoc flagelliforme CCNUN1</name>
    <dbReference type="NCBI Taxonomy" id="2038116"/>
    <lineage>
        <taxon>Bacteria</taxon>
        <taxon>Bacillati</taxon>
        <taxon>Cyanobacteriota</taxon>
        <taxon>Cyanophyceae</taxon>
        <taxon>Nostocales</taxon>
        <taxon>Nostocaceae</taxon>
        <taxon>Nostoc</taxon>
    </lineage>
</organism>
<evidence type="ECO:0000313" key="8">
    <source>
        <dbReference type="EMBL" id="AUB43837.1"/>
    </source>
</evidence>
<keyword evidence="7" id="KW-0614">Plasmid</keyword>
<proteinExistence type="predicted"/>
<evidence type="ECO:0000313" key="6">
    <source>
        <dbReference type="EMBL" id="AUB43212.1"/>
    </source>
</evidence>
<dbReference type="KEGG" id="nfl:COO91_01361"/>
<evidence type="ECO:0000313" key="3">
    <source>
        <dbReference type="EMBL" id="AUB41287.1"/>
    </source>
</evidence>